<evidence type="ECO:0000313" key="3">
    <source>
        <dbReference type="EMBL" id="SUZ48751.1"/>
    </source>
</evidence>
<reference evidence="3" key="1">
    <citation type="submission" date="2018-05" db="EMBL/GenBank/DDBJ databases">
        <authorList>
            <person name="Lanie J.A."/>
            <person name="Ng W.-L."/>
            <person name="Kazmierczak K.M."/>
            <person name="Andrzejewski T.M."/>
            <person name="Davidsen T.M."/>
            <person name="Wayne K.J."/>
            <person name="Tettelin H."/>
            <person name="Glass J.I."/>
            <person name="Rusch D."/>
            <person name="Podicherti R."/>
            <person name="Tsui H.-C.T."/>
            <person name="Winkler M.E."/>
        </authorList>
    </citation>
    <scope>NUCLEOTIDE SEQUENCE</scope>
</reference>
<gene>
    <name evidence="3" type="ORF">METZ01_LOCUS1605</name>
</gene>
<dbReference type="InterPro" id="IPR050266">
    <property type="entry name" value="AB_hydrolase_sf"/>
</dbReference>
<keyword evidence="1" id="KW-0378">Hydrolase</keyword>
<accession>A0A381N2E8</accession>
<sequence length="224" mass="25312">MFEAIMNRLGNEHSMYAIDTPGFGASFDPVNTPTMKEYCDWLLQIFESLSLERFHLFGHHTGSSLAIEIAHEHPSLVSSLTMIGPFAATAEEKEAMRESMGSDWSPVDDGSHLMMVWNLVGDILGARGHLELHHRETLDTLRAYHSSHQAHESVWDQDFISLFKKIECPMLIMCAPDDVLYPFFNVAKELRPDATYAEISGKNYEPDLDSGSIVDNFKTFIQTL</sequence>
<dbReference type="PANTHER" id="PTHR43798">
    <property type="entry name" value="MONOACYLGLYCEROL LIPASE"/>
    <property type="match status" value="1"/>
</dbReference>
<organism evidence="3">
    <name type="scientific">marine metagenome</name>
    <dbReference type="NCBI Taxonomy" id="408172"/>
    <lineage>
        <taxon>unclassified sequences</taxon>
        <taxon>metagenomes</taxon>
        <taxon>ecological metagenomes</taxon>
    </lineage>
</organism>
<dbReference type="Gene3D" id="3.40.50.1820">
    <property type="entry name" value="alpha/beta hydrolase"/>
    <property type="match status" value="1"/>
</dbReference>
<dbReference type="Pfam" id="PF00561">
    <property type="entry name" value="Abhydrolase_1"/>
    <property type="match status" value="1"/>
</dbReference>
<evidence type="ECO:0000256" key="1">
    <source>
        <dbReference type="ARBA" id="ARBA00022801"/>
    </source>
</evidence>
<dbReference type="GO" id="GO:0016020">
    <property type="term" value="C:membrane"/>
    <property type="evidence" value="ECO:0007669"/>
    <property type="project" value="TreeGrafter"/>
</dbReference>
<dbReference type="EMBL" id="UINC01000084">
    <property type="protein sequence ID" value="SUZ48751.1"/>
    <property type="molecule type" value="Genomic_DNA"/>
</dbReference>
<dbReference type="PANTHER" id="PTHR43798:SF31">
    <property type="entry name" value="AB HYDROLASE SUPERFAMILY PROTEIN YCLE"/>
    <property type="match status" value="1"/>
</dbReference>
<dbReference type="SUPFAM" id="SSF53474">
    <property type="entry name" value="alpha/beta-Hydrolases"/>
    <property type="match status" value="1"/>
</dbReference>
<feature type="domain" description="AB hydrolase-1" evidence="2">
    <location>
        <begin position="5"/>
        <end position="100"/>
    </location>
</feature>
<protein>
    <recommendedName>
        <fullName evidence="2">AB hydrolase-1 domain-containing protein</fullName>
    </recommendedName>
</protein>
<dbReference type="InterPro" id="IPR000073">
    <property type="entry name" value="AB_hydrolase_1"/>
</dbReference>
<dbReference type="GO" id="GO:0016787">
    <property type="term" value="F:hydrolase activity"/>
    <property type="evidence" value="ECO:0007669"/>
    <property type="project" value="UniProtKB-KW"/>
</dbReference>
<evidence type="ECO:0000259" key="2">
    <source>
        <dbReference type="Pfam" id="PF00561"/>
    </source>
</evidence>
<dbReference type="AlphaFoldDB" id="A0A381N2E8"/>
<name>A0A381N2E8_9ZZZZ</name>
<proteinExistence type="predicted"/>
<dbReference type="InterPro" id="IPR029058">
    <property type="entry name" value="AB_hydrolase_fold"/>
</dbReference>